<dbReference type="GO" id="GO:0008237">
    <property type="term" value="F:metallopeptidase activity"/>
    <property type="evidence" value="ECO:0007669"/>
    <property type="project" value="InterPro"/>
</dbReference>
<evidence type="ECO:0000313" key="5">
    <source>
        <dbReference type="Proteomes" id="UP000254808"/>
    </source>
</evidence>
<protein>
    <recommendedName>
        <fullName evidence="6">DUF5117 domain-containing protein</fullName>
    </recommendedName>
</protein>
<evidence type="ECO:0008006" key="6">
    <source>
        <dbReference type="Google" id="ProtNLM"/>
    </source>
</evidence>
<organism evidence="4 5">
    <name type="scientific">Cyclonatronum proteinivorum</name>
    <dbReference type="NCBI Taxonomy" id="1457365"/>
    <lineage>
        <taxon>Bacteria</taxon>
        <taxon>Pseudomonadati</taxon>
        <taxon>Balneolota</taxon>
        <taxon>Balneolia</taxon>
        <taxon>Balneolales</taxon>
        <taxon>Cyclonatronaceae</taxon>
        <taxon>Cyclonatronum</taxon>
    </lineage>
</organism>
<dbReference type="EMBL" id="CP027806">
    <property type="protein sequence ID" value="AXJ02542.1"/>
    <property type="molecule type" value="Genomic_DNA"/>
</dbReference>
<name>A0A345UPZ0_9BACT</name>
<feature type="domain" description="DUF5117" evidence="3">
    <location>
        <begin position="102"/>
        <end position="290"/>
    </location>
</feature>
<dbReference type="PANTHER" id="PTHR38478:SF1">
    <property type="entry name" value="ZINC DEPENDENT METALLOPROTEASE DOMAIN LIPOPROTEIN"/>
    <property type="match status" value="1"/>
</dbReference>
<feature type="chain" id="PRO_5016740733" description="DUF5117 domain-containing protein" evidence="1">
    <location>
        <begin position="25"/>
        <end position="861"/>
    </location>
</feature>
<dbReference type="PROSITE" id="PS51257">
    <property type="entry name" value="PROKAR_LIPOPROTEIN"/>
    <property type="match status" value="1"/>
</dbReference>
<evidence type="ECO:0000256" key="1">
    <source>
        <dbReference type="SAM" id="SignalP"/>
    </source>
</evidence>
<feature type="domain" description="EcxA zinc-binding" evidence="2">
    <location>
        <begin position="465"/>
        <end position="784"/>
    </location>
</feature>
<dbReference type="AlphaFoldDB" id="A0A345UPZ0"/>
<dbReference type="InterPro" id="IPR032534">
    <property type="entry name" value="EcxA_zinc-bd"/>
</dbReference>
<dbReference type="Proteomes" id="UP000254808">
    <property type="component" value="Chromosome"/>
</dbReference>
<dbReference type="InterPro" id="IPR033413">
    <property type="entry name" value="DUF5117"/>
</dbReference>
<feature type="signal peptide" evidence="1">
    <location>
        <begin position="1"/>
        <end position="24"/>
    </location>
</feature>
<sequence>MKHTITMMLFALLVLAGCSGSQQSAQQAAAQAERPQLNPIEQATSGHIKMEGLFTVFQDTTSGSTKMMITEDQIGKEFIYWGHTVDGVPQVGHFRGNYRDNKVFSIQRYFDRIEFVVENTRFHFDEDNPLSRAADANISRAVLFSAKIDTEHEGQMLINSDPLFLTEALHQVKPSPFPGLPPGAMLTLGNLSRDKTKFRSINSYPMNTAVQVEYVYDNPAPLNRGGMHVTDARSITIVYQHTFIEMPDNNFVPRRDDARVGYFSQQVNDQTALGVTPWADVINRWHLEPKDPEAEISEPVEPITWWIENTTPHELRPIIKEATLEWNRAFEAAGFRNAIAVKVQPDTADWDAGDIRYNVLRWTSSPTPPFGGYGPSFTNPRTGQILGADIMLEYVFLRNAANNERLFSENVIDYFLDMGLPGLKGDEHGHTHEHGVFCSAGHFIQMSNMFGFAALQALDFDDLDREQMVHEALVYLIMHELGHTFGLNHNMAASFMLDPDQVHDRSLTEQMGLSGSVMDYPAINVAHDRSQQGQFYTTTTGPYDIWAIEYGYSRGLDDPEAEEARLNAILERSTEPELIFGNDADDMRSPGKAIDPRIMIGAMSNDPIAYSETRVQLVHDMLDNLLDRYSVENESYQALFNAFMSSMGQINTAMGVTARFIGGVYIDRGFVGQPGAGEPYTPVSRADQKRAMELLGSRLFAPDAFYESHEVYNHLMRQRRGFSNPFAGEDPRIHDLVLNMQRNTLAHIMHPNTTRRITDTRLYGNEYSLVEMMDDLTNAIFQADLRTNVNTFRQNLQVLYVTNLAAALANERNQYDNFTQTAALHSLQRIKTMMNNRSRGNAETRAHTAHILRIVDDALEG</sequence>
<evidence type="ECO:0000259" key="3">
    <source>
        <dbReference type="Pfam" id="PF17148"/>
    </source>
</evidence>
<dbReference type="InterPro" id="IPR024079">
    <property type="entry name" value="MetalloPept_cat_dom_sf"/>
</dbReference>
<evidence type="ECO:0000259" key="2">
    <source>
        <dbReference type="Pfam" id="PF16313"/>
    </source>
</evidence>
<dbReference type="Pfam" id="PF17148">
    <property type="entry name" value="DUF5117"/>
    <property type="match status" value="1"/>
</dbReference>
<evidence type="ECO:0000313" key="4">
    <source>
        <dbReference type="EMBL" id="AXJ02542.1"/>
    </source>
</evidence>
<gene>
    <name evidence="4" type="ORF">CYPRO_3309</name>
</gene>
<keyword evidence="1" id="KW-0732">Signal</keyword>
<dbReference type="PANTHER" id="PTHR38478">
    <property type="entry name" value="PEPTIDASE M1A AND M12B"/>
    <property type="match status" value="1"/>
</dbReference>
<dbReference type="CDD" id="cd04276">
    <property type="entry name" value="ZnMc_MMP_like_2"/>
    <property type="match status" value="1"/>
</dbReference>
<accession>A0A345UPZ0</accession>
<dbReference type="InterPro" id="IPR034032">
    <property type="entry name" value="Zn_MMP-like_bac"/>
</dbReference>
<dbReference type="SUPFAM" id="SSF55486">
    <property type="entry name" value="Metalloproteases ('zincins'), catalytic domain"/>
    <property type="match status" value="1"/>
</dbReference>
<proteinExistence type="predicted"/>
<dbReference type="OrthoDB" id="9776599at2"/>
<dbReference type="Pfam" id="PF16313">
    <property type="entry name" value="DUF4953"/>
    <property type="match status" value="1"/>
</dbReference>
<reference evidence="4 5" key="1">
    <citation type="submission" date="2018-03" db="EMBL/GenBank/DDBJ databases">
        <title>Phenotypic and genomic properties of Cyclonatronum proteinivorum gen. nov., sp. nov., a haloalkaliphilic bacteroidete from soda lakes possessing Na+-translocating rhodopsin.</title>
        <authorList>
            <person name="Toshchakov S.V."/>
            <person name="Korzhenkov A."/>
            <person name="Samarov N.I."/>
            <person name="Kublanov I.V."/>
            <person name="Muntyan M.S."/>
            <person name="Sorokin D.Y."/>
        </authorList>
    </citation>
    <scope>NUCLEOTIDE SEQUENCE [LARGE SCALE GENOMIC DNA]</scope>
    <source>
        <strain evidence="4 5">Omega</strain>
    </source>
</reference>
<dbReference type="Gene3D" id="3.40.390.10">
    <property type="entry name" value="Collagenase (Catalytic Domain)"/>
    <property type="match status" value="1"/>
</dbReference>
<keyword evidence="5" id="KW-1185">Reference proteome</keyword>
<dbReference type="KEGG" id="cprv:CYPRO_3309"/>
<dbReference type="RefSeq" id="WP_114985615.1">
    <property type="nucleotide sequence ID" value="NZ_CP027806.1"/>
</dbReference>